<evidence type="ECO:0000256" key="1">
    <source>
        <dbReference type="ARBA" id="ARBA00022670"/>
    </source>
</evidence>
<dbReference type="EMBL" id="CAJOAZ010001035">
    <property type="protein sequence ID" value="CAF3753804.1"/>
    <property type="molecule type" value="Genomic_DNA"/>
</dbReference>
<evidence type="ECO:0000256" key="7">
    <source>
        <dbReference type="SAM" id="SignalP"/>
    </source>
</evidence>
<dbReference type="GO" id="GO:0006508">
    <property type="term" value="P:proteolysis"/>
    <property type="evidence" value="ECO:0007669"/>
    <property type="project" value="UniProtKB-KW"/>
</dbReference>
<dbReference type="AlphaFoldDB" id="A0A814PN35"/>
<reference evidence="10" key="1">
    <citation type="submission" date="2021-02" db="EMBL/GenBank/DDBJ databases">
        <authorList>
            <person name="Nowell W R."/>
        </authorList>
    </citation>
    <scope>NUCLEOTIDE SEQUENCE</scope>
</reference>
<dbReference type="InterPro" id="IPR001254">
    <property type="entry name" value="Trypsin_dom"/>
</dbReference>
<gene>
    <name evidence="10" type="ORF">IZO911_LOCUS23437</name>
    <name evidence="9" type="ORF">JYZ213_LOCUS17846</name>
    <name evidence="11" type="ORF">KXQ929_LOCUS7699</name>
    <name evidence="12" type="ORF">OXD698_LOCUS15612</name>
</gene>
<accession>A0A814PN35</accession>
<evidence type="ECO:0000313" key="12">
    <source>
        <dbReference type="EMBL" id="CAF3753804.1"/>
    </source>
</evidence>
<feature type="chain" id="PRO_5035603008" description="Peptidase S1 domain-containing protein" evidence="7">
    <location>
        <begin position="17"/>
        <end position="271"/>
    </location>
</feature>
<dbReference type="Proteomes" id="UP000663868">
    <property type="component" value="Unassembled WGS sequence"/>
</dbReference>
<organism evidence="10 13">
    <name type="scientific">Adineta steineri</name>
    <dbReference type="NCBI Taxonomy" id="433720"/>
    <lineage>
        <taxon>Eukaryota</taxon>
        <taxon>Metazoa</taxon>
        <taxon>Spiralia</taxon>
        <taxon>Gnathifera</taxon>
        <taxon>Rotifera</taxon>
        <taxon>Eurotatoria</taxon>
        <taxon>Bdelloidea</taxon>
        <taxon>Adinetida</taxon>
        <taxon>Adinetidae</taxon>
        <taxon>Adineta</taxon>
    </lineage>
</organism>
<sequence>MLVLSILFLCIGLTAAKWPANTCGERPVNTGKVVNGVVAKMGDWPWMGSMLFNGRHICGCSLIDHKWVVTAAHCVTDKTASKYVVELGLHHRTNKETWTRSFKILRILGHAQYSSSNYRNDIAVMELETSAYIPGTNQWDDYVMPACVPQVGADYAGETSYATGWGTLSSGASTLPVTLYQVDLRTWTKTECQAYATMAHPISQVCAGGPNKDTCQGDSGGPLVVLDKPTNKWQLIGATSWGYGCGQGGVYTQIEYYRNWIESTCGITLIN</sequence>
<feature type="signal peptide" evidence="7">
    <location>
        <begin position="1"/>
        <end position="16"/>
    </location>
</feature>
<keyword evidence="3 6" id="KW-0378">Hydrolase</keyword>
<dbReference type="Gene3D" id="2.40.10.10">
    <property type="entry name" value="Trypsin-like serine proteases"/>
    <property type="match status" value="2"/>
</dbReference>
<comment type="caution">
    <text evidence="10">The sequence shown here is derived from an EMBL/GenBank/DDBJ whole genome shotgun (WGS) entry which is preliminary data.</text>
</comment>
<protein>
    <recommendedName>
        <fullName evidence="8">Peptidase S1 domain-containing protein</fullName>
    </recommendedName>
</protein>
<dbReference type="FunFam" id="2.40.10.10:FF:000120">
    <property type="entry name" value="Putative serine protease"/>
    <property type="match status" value="1"/>
</dbReference>
<keyword evidence="4 6" id="KW-0720">Serine protease</keyword>
<dbReference type="PANTHER" id="PTHR24252">
    <property type="entry name" value="ACROSIN-RELATED"/>
    <property type="match status" value="1"/>
</dbReference>
<dbReference type="Proteomes" id="UP000663844">
    <property type="component" value="Unassembled WGS sequence"/>
</dbReference>
<evidence type="ECO:0000259" key="8">
    <source>
        <dbReference type="PROSITE" id="PS50240"/>
    </source>
</evidence>
<dbReference type="Proteomes" id="UP000663860">
    <property type="component" value="Unassembled WGS sequence"/>
</dbReference>
<dbReference type="EMBL" id="CAJNOG010000170">
    <property type="protein sequence ID" value="CAF1035554.1"/>
    <property type="molecule type" value="Genomic_DNA"/>
</dbReference>
<keyword evidence="2 7" id="KW-0732">Signal</keyword>
<evidence type="ECO:0000256" key="4">
    <source>
        <dbReference type="ARBA" id="ARBA00022825"/>
    </source>
</evidence>
<dbReference type="InterPro" id="IPR018114">
    <property type="entry name" value="TRYPSIN_HIS"/>
</dbReference>
<proteinExistence type="predicted"/>
<dbReference type="InterPro" id="IPR033116">
    <property type="entry name" value="TRYPSIN_SER"/>
</dbReference>
<evidence type="ECO:0000313" key="10">
    <source>
        <dbReference type="EMBL" id="CAF1108266.1"/>
    </source>
</evidence>
<dbReference type="GO" id="GO:0004252">
    <property type="term" value="F:serine-type endopeptidase activity"/>
    <property type="evidence" value="ECO:0007669"/>
    <property type="project" value="InterPro"/>
</dbReference>
<evidence type="ECO:0000256" key="2">
    <source>
        <dbReference type="ARBA" id="ARBA00022729"/>
    </source>
</evidence>
<dbReference type="EMBL" id="CAJOBB010000321">
    <property type="protein sequence ID" value="CAF3650135.1"/>
    <property type="molecule type" value="Genomic_DNA"/>
</dbReference>
<dbReference type="InterPro" id="IPR009003">
    <property type="entry name" value="Peptidase_S1_PA"/>
</dbReference>
<dbReference type="CDD" id="cd00190">
    <property type="entry name" value="Tryp_SPc"/>
    <property type="match status" value="1"/>
</dbReference>
<dbReference type="PROSITE" id="PS50240">
    <property type="entry name" value="TRYPSIN_DOM"/>
    <property type="match status" value="1"/>
</dbReference>
<name>A0A814PN35_9BILA</name>
<evidence type="ECO:0000256" key="6">
    <source>
        <dbReference type="RuleBase" id="RU363034"/>
    </source>
</evidence>
<dbReference type="Pfam" id="PF00089">
    <property type="entry name" value="Trypsin"/>
    <property type="match status" value="1"/>
</dbReference>
<dbReference type="SMART" id="SM00020">
    <property type="entry name" value="Tryp_SPc"/>
    <property type="match status" value="1"/>
</dbReference>
<dbReference type="Proteomes" id="UP000663845">
    <property type="component" value="Unassembled WGS sequence"/>
</dbReference>
<dbReference type="InterPro" id="IPR043504">
    <property type="entry name" value="Peptidase_S1_PA_chymotrypsin"/>
</dbReference>
<evidence type="ECO:0000256" key="5">
    <source>
        <dbReference type="ARBA" id="ARBA00023157"/>
    </source>
</evidence>
<dbReference type="SUPFAM" id="SSF50494">
    <property type="entry name" value="Trypsin-like serine proteases"/>
    <property type="match status" value="1"/>
</dbReference>
<dbReference type="PROSITE" id="PS00135">
    <property type="entry name" value="TRYPSIN_SER"/>
    <property type="match status" value="1"/>
</dbReference>
<evidence type="ECO:0000313" key="13">
    <source>
        <dbReference type="Proteomes" id="UP000663860"/>
    </source>
</evidence>
<dbReference type="PANTHER" id="PTHR24252:SF11">
    <property type="entry name" value="ATRIAL NATRIURETIC PEPTIDE-CONVERTING ENZYME ISOFORM X1"/>
    <property type="match status" value="1"/>
</dbReference>
<evidence type="ECO:0000313" key="9">
    <source>
        <dbReference type="EMBL" id="CAF1035554.1"/>
    </source>
</evidence>
<dbReference type="PROSITE" id="PS00134">
    <property type="entry name" value="TRYPSIN_HIS"/>
    <property type="match status" value="1"/>
</dbReference>
<dbReference type="EMBL" id="CAJNOE010000271">
    <property type="protein sequence ID" value="CAF1108266.1"/>
    <property type="molecule type" value="Genomic_DNA"/>
</dbReference>
<dbReference type="PRINTS" id="PR00722">
    <property type="entry name" value="CHYMOTRYPSIN"/>
</dbReference>
<keyword evidence="1 6" id="KW-0645">Protease</keyword>
<evidence type="ECO:0000256" key="3">
    <source>
        <dbReference type="ARBA" id="ARBA00022801"/>
    </source>
</evidence>
<feature type="domain" description="Peptidase S1" evidence="8">
    <location>
        <begin position="33"/>
        <end position="266"/>
    </location>
</feature>
<evidence type="ECO:0000313" key="11">
    <source>
        <dbReference type="EMBL" id="CAF3650135.1"/>
    </source>
</evidence>
<dbReference type="InterPro" id="IPR001314">
    <property type="entry name" value="Peptidase_S1A"/>
</dbReference>
<keyword evidence="5" id="KW-1015">Disulfide bond</keyword>